<evidence type="ECO:0000313" key="1">
    <source>
        <dbReference type="EMBL" id="AKT72927.1"/>
    </source>
</evidence>
<sequence>MSLSWQPALACTGKTPAWMYFLEVEHKVS</sequence>
<accession>A0A0K1H0D2</accession>
<protein>
    <submittedName>
        <fullName evidence="1">Uncharacterized protein</fullName>
    </submittedName>
</protein>
<evidence type="ECO:0000313" key="2">
    <source>
        <dbReference type="Proteomes" id="UP000118435"/>
    </source>
</evidence>
<gene>
    <name evidence="1" type="primary">Cy148_ex3</name>
</gene>
<reference evidence="1 2" key="1">
    <citation type="journal article" date="2016" name="BMC Genomics">
        <title>A novel strain of cynomolgus macaque cytomegalovirus: implications for host-virus co-evolution.</title>
        <authorList>
            <person name="Russell J.N."/>
            <person name="Marsh A.K."/>
            <person name="Willer D.O."/>
            <person name="Ambagala A.P."/>
            <person name="Dzamba M."/>
            <person name="Chan J.K."/>
            <person name="Pilon R."/>
            <person name="Fournier J."/>
            <person name="Brudno M."/>
            <person name="Antony J.M."/>
            <person name="Sandstrom P."/>
            <person name="Evans B.J."/>
            <person name="MacDonald K.S."/>
        </authorList>
    </citation>
    <scope>NUCLEOTIDE SEQUENCE [LARGE SCALE GENOMIC DNA]</scope>
    <source>
        <strain evidence="1">Mauritius</strain>
    </source>
</reference>
<organism evidence="1 2">
    <name type="scientific">Cynomolgus macaque cytomegalovirus strain Mauritius</name>
    <dbReference type="NCBI Taxonomy" id="1690255"/>
    <lineage>
        <taxon>Viruses</taxon>
        <taxon>Duplodnaviria</taxon>
        <taxon>Heunggongvirae</taxon>
        <taxon>Peploviricota</taxon>
        <taxon>Herviviricetes</taxon>
        <taxon>Herpesvirales</taxon>
        <taxon>Orthoherpesviridae</taxon>
        <taxon>Betaherpesvirinae</taxon>
        <taxon>Cytomegalovirus</taxon>
        <taxon>Cytomegalovirus macacinebeta3</taxon>
    </lineage>
</organism>
<dbReference type="Proteomes" id="UP000118435">
    <property type="component" value="Segment"/>
</dbReference>
<name>A0A0K1H0D2_9BETA</name>
<dbReference type="EMBL" id="KP796148">
    <property type="protein sequence ID" value="AKT72927.1"/>
    <property type="molecule type" value="Genomic_DNA"/>
</dbReference>
<proteinExistence type="predicted"/>